<name>A0ABP9Q7J8_9PSEU</name>
<proteinExistence type="predicted"/>
<evidence type="ECO:0000256" key="2">
    <source>
        <dbReference type="SAM" id="Phobius"/>
    </source>
</evidence>
<dbReference type="Proteomes" id="UP001428817">
    <property type="component" value="Unassembled WGS sequence"/>
</dbReference>
<dbReference type="EMBL" id="BAABJP010000015">
    <property type="protein sequence ID" value="GAA5156839.1"/>
    <property type="molecule type" value="Genomic_DNA"/>
</dbReference>
<keyword evidence="4" id="KW-1185">Reference proteome</keyword>
<evidence type="ECO:0000313" key="4">
    <source>
        <dbReference type="Proteomes" id="UP001428817"/>
    </source>
</evidence>
<keyword evidence="2" id="KW-0812">Transmembrane</keyword>
<keyword evidence="2" id="KW-1133">Transmembrane helix</keyword>
<dbReference type="RefSeq" id="WP_185059526.1">
    <property type="nucleotide sequence ID" value="NZ_BAABJP010000015.1"/>
</dbReference>
<feature type="compositionally biased region" description="Pro residues" evidence="1">
    <location>
        <begin position="50"/>
        <end position="68"/>
    </location>
</feature>
<keyword evidence="2" id="KW-0472">Membrane</keyword>
<reference evidence="4" key="1">
    <citation type="journal article" date="2019" name="Int. J. Syst. Evol. Microbiol.">
        <title>The Global Catalogue of Microorganisms (GCM) 10K type strain sequencing project: providing services to taxonomists for standard genome sequencing and annotation.</title>
        <authorList>
            <consortium name="The Broad Institute Genomics Platform"/>
            <consortium name="The Broad Institute Genome Sequencing Center for Infectious Disease"/>
            <person name="Wu L."/>
            <person name="Ma J."/>
        </authorList>
    </citation>
    <scope>NUCLEOTIDE SEQUENCE [LARGE SCALE GENOMIC DNA]</scope>
    <source>
        <strain evidence="4">JCM 18303</strain>
    </source>
</reference>
<protein>
    <submittedName>
        <fullName evidence="3">Uncharacterized protein</fullName>
    </submittedName>
</protein>
<accession>A0ABP9Q7J8</accession>
<sequence>MRYGAGTVRAPSNWDEVIVERRRRTLRRGSVVCLVVGLAFMLLAGVSLTSPPPPPPPAAPVAPPAPPR</sequence>
<evidence type="ECO:0000256" key="1">
    <source>
        <dbReference type="SAM" id="MobiDB-lite"/>
    </source>
</evidence>
<evidence type="ECO:0000313" key="3">
    <source>
        <dbReference type="EMBL" id="GAA5156839.1"/>
    </source>
</evidence>
<comment type="caution">
    <text evidence="3">The sequence shown here is derived from an EMBL/GenBank/DDBJ whole genome shotgun (WGS) entry which is preliminary data.</text>
</comment>
<gene>
    <name evidence="3" type="ORF">GCM10023321_33510</name>
</gene>
<organism evidence="3 4">
    <name type="scientific">Pseudonocardia eucalypti</name>
    <dbReference type="NCBI Taxonomy" id="648755"/>
    <lineage>
        <taxon>Bacteria</taxon>
        <taxon>Bacillati</taxon>
        <taxon>Actinomycetota</taxon>
        <taxon>Actinomycetes</taxon>
        <taxon>Pseudonocardiales</taxon>
        <taxon>Pseudonocardiaceae</taxon>
        <taxon>Pseudonocardia</taxon>
    </lineage>
</organism>
<feature type="region of interest" description="Disordered" evidence="1">
    <location>
        <begin position="49"/>
        <end position="68"/>
    </location>
</feature>
<feature type="transmembrane region" description="Helical" evidence="2">
    <location>
        <begin position="31"/>
        <end position="50"/>
    </location>
</feature>